<dbReference type="AlphaFoldDB" id="A0A5C6CAT9"/>
<name>A0A5C6CAT9_9BACT</name>
<dbReference type="Proteomes" id="UP000318437">
    <property type="component" value="Unassembled WGS sequence"/>
</dbReference>
<dbReference type="EMBL" id="SJPS01000009">
    <property type="protein sequence ID" value="TWU21853.1"/>
    <property type="molecule type" value="Genomic_DNA"/>
</dbReference>
<keyword evidence="2" id="KW-1185">Reference proteome</keyword>
<sequence>MPKWNWLTASSASLLQRMRAIDDLTEINRGRMTTRLIAGSDSKISFNDLAALLSLGNLNTSALRLFLKLNIIEQPKASGIN</sequence>
<organism evidence="1 2">
    <name type="scientific">Bythopirellula polymerisocia</name>
    <dbReference type="NCBI Taxonomy" id="2528003"/>
    <lineage>
        <taxon>Bacteria</taxon>
        <taxon>Pseudomonadati</taxon>
        <taxon>Planctomycetota</taxon>
        <taxon>Planctomycetia</taxon>
        <taxon>Pirellulales</taxon>
        <taxon>Lacipirellulaceae</taxon>
        <taxon>Bythopirellula</taxon>
    </lineage>
</organism>
<protein>
    <submittedName>
        <fullName evidence="1">Uncharacterized protein</fullName>
    </submittedName>
</protein>
<evidence type="ECO:0000313" key="2">
    <source>
        <dbReference type="Proteomes" id="UP000318437"/>
    </source>
</evidence>
<accession>A0A5C6CAT9</accession>
<evidence type="ECO:0000313" key="1">
    <source>
        <dbReference type="EMBL" id="TWU21853.1"/>
    </source>
</evidence>
<reference evidence="1 2" key="1">
    <citation type="submission" date="2019-02" db="EMBL/GenBank/DDBJ databases">
        <title>Deep-cultivation of Planctomycetes and their phenomic and genomic characterization uncovers novel biology.</title>
        <authorList>
            <person name="Wiegand S."/>
            <person name="Jogler M."/>
            <person name="Boedeker C."/>
            <person name="Pinto D."/>
            <person name="Vollmers J."/>
            <person name="Rivas-Marin E."/>
            <person name="Kohn T."/>
            <person name="Peeters S.H."/>
            <person name="Heuer A."/>
            <person name="Rast P."/>
            <person name="Oberbeckmann S."/>
            <person name="Bunk B."/>
            <person name="Jeske O."/>
            <person name="Meyerdierks A."/>
            <person name="Storesund J.E."/>
            <person name="Kallscheuer N."/>
            <person name="Luecker S."/>
            <person name="Lage O.M."/>
            <person name="Pohl T."/>
            <person name="Merkel B.J."/>
            <person name="Hornburger P."/>
            <person name="Mueller R.-W."/>
            <person name="Bruemmer F."/>
            <person name="Labrenz M."/>
            <person name="Spormann A.M."/>
            <person name="Op Den Camp H."/>
            <person name="Overmann J."/>
            <person name="Amann R."/>
            <person name="Jetten M.S.M."/>
            <person name="Mascher T."/>
            <person name="Medema M.H."/>
            <person name="Devos D.P."/>
            <person name="Kaster A.-K."/>
            <person name="Ovreas L."/>
            <person name="Rohde M."/>
            <person name="Galperin M.Y."/>
            <person name="Jogler C."/>
        </authorList>
    </citation>
    <scope>NUCLEOTIDE SEQUENCE [LARGE SCALE GENOMIC DNA]</scope>
    <source>
        <strain evidence="1 2">Pla144</strain>
    </source>
</reference>
<comment type="caution">
    <text evidence="1">The sequence shown here is derived from an EMBL/GenBank/DDBJ whole genome shotgun (WGS) entry which is preliminary data.</text>
</comment>
<gene>
    <name evidence="1" type="ORF">Pla144_45490</name>
</gene>
<proteinExistence type="predicted"/>